<comment type="subunit">
    <text evidence="5">Part of an enzyme complex containing four subunits: a flavoprotein (FrdA), an iron-sulfur protein (FrdB), and two hydrophobic anchor proteins (FrdC and FrdD).</text>
</comment>
<dbReference type="InterPro" id="IPR034804">
    <property type="entry name" value="SQR/QFR_C/D"/>
</dbReference>
<dbReference type="RefSeq" id="WP_005542718.1">
    <property type="nucleotide sequence ID" value="NZ_CP012959.1"/>
</dbReference>
<dbReference type="NCBIfam" id="NF003445">
    <property type="entry name" value="PRK04987.1"/>
    <property type="match status" value="1"/>
</dbReference>
<dbReference type="AlphaFoldDB" id="A0A5D0EN20"/>
<dbReference type="EMBL" id="PCGW01000005">
    <property type="protein sequence ID" value="PHO21020.1"/>
    <property type="molecule type" value="Genomic_DNA"/>
</dbReference>
<evidence type="ECO:0000256" key="5">
    <source>
        <dbReference type="HAMAP-Rule" id="MF_00708"/>
    </source>
</evidence>
<dbReference type="Proteomes" id="UP000323012">
    <property type="component" value="Unassembled WGS sequence"/>
</dbReference>
<keyword evidence="10" id="KW-1185">Reference proteome</keyword>
<evidence type="ECO:0000256" key="1">
    <source>
        <dbReference type="ARBA" id="ARBA00022475"/>
    </source>
</evidence>
<organism evidence="8 11">
    <name type="scientific">Aggregatibacter actinomycetemcomitans</name>
    <name type="common">Actinobacillus actinomycetemcomitans</name>
    <name type="synonym">Haemophilus actinomycetemcomitans</name>
    <dbReference type="NCBI Taxonomy" id="714"/>
    <lineage>
        <taxon>Bacteria</taxon>
        <taxon>Pseudomonadati</taxon>
        <taxon>Pseudomonadota</taxon>
        <taxon>Gammaproteobacteria</taxon>
        <taxon>Pasteurellales</taxon>
        <taxon>Pasteurellaceae</taxon>
        <taxon>Aggregatibacter</taxon>
    </lineage>
</organism>
<keyword evidence="8" id="KW-0560">Oxidoreductase</keyword>
<dbReference type="HAMAP" id="MF_00708">
    <property type="entry name" value="Fumarate_red_C"/>
    <property type="match status" value="1"/>
</dbReference>
<dbReference type="Proteomes" id="UP000072236">
    <property type="component" value="Chromosome"/>
</dbReference>
<evidence type="ECO:0000313" key="8">
    <source>
        <dbReference type="EMBL" id="TYA39583.1"/>
    </source>
</evidence>
<keyword evidence="3 5" id="KW-1133">Transmembrane helix</keyword>
<dbReference type="Proteomes" id="UP000226080">
    <property type="component" value="Unassembled WGS sequence"/>
</dbReference>
<evidence type="ECO:0000313" key="6">
    <source>
        <dbReference type="EMBL" id="AMQ94461.1"/>
    </source>
</evidence>
<dbReference type="CDD" id="cd00546">
    <property type="entry name" value="QFR_TypeD_subunitC"/>
    <property type="match status" value="1"/>
</dbReference>
<dbReference type="InterPro" id="IPR003510">
    <property type="entry name" value="Fumarate_red_C"/>
</dbReference>
<dbReference type="SMR" id="A0A5D0EN20"/>
<dbReference type="EMBL" id="VSED01000004">
    <property type="protein sequence ID" value="TYA39583.1"/>
    <property type="molecule type" value="Genomic_DNA"/>
</dbReference>
<comment type="subcellular location">
    <subcellularLocation>
        <location evidence="5">Cell membrane</location>
        <topology evidence="5">Multi-pass membrane protein</topology>
    </subcellularLocation>
</comment>
<evidence type="ECO:0000313" key="7">
    <source>
        <dbReference type="EMBL" id="PHO21020.1"/>
    </source>
</evidence>
<feature type="transmembrane region" description="Helical" evidence="5">
    <location>
        <begin position="111"/>
        <end position="129"/>
    </location>
</feature>
<dbReference type="Pfam" id="PF02300">
    <property type="entry name" value="Fumarate_red_C"/>
    <property type="match status" value="1"/>
</dbReference>
<reference evidence="7 10" key="2">
    <citation type="submission" date="2017-10" db="EMBL/GenBank/DDBJ databases">
        <title>Draft genome sequences of Aggregatibacter actinomycetemcomitans strains 310a and 310b.</title>
        <authorList>
            <person name="May A.C."/>
            <person name="Ohta H."/>
            <person name="Maeda H."/>
            <person name="Kokeguchi S."/>
            <person name="Cugini C."/>
        </authorList>
    </citation>
    <scope>NUCLEOTIDE SEQUENCE [LARGE SCALE GENOMIC DNA]</scope>
    <source>
        <strain evidence="7 10">310b</strain>
    </source>
</reference>
<dbReference type="GO" id="GO:0045283">
    <property type="term" value="C:fumarate reductase complex"/>
    <property type="evidence" value="ECO:0007669"/>
    <property type="project" value="UniProtKB-UniRule"/>
</dbReference>
<dbReference type="SUPFAM" id="SSF81343">
    <property type="entry name" value="Fumarate reductase respiratory complex transmembrane subunits"/>
    <property type="match status" value="1"/>
</dbReference>
<gene>
    <name evidence="5 8" type="primary">frdC</name>
    <name evidence="6" type="ORF">ACT75_07980</name>
    <name evidence="7" type="ORF">CQR80_03840</name>
    <name evidence="8" type="ORF">FXB79_02525</name>
</gene>
<dbReference type="PIRSF" id="PIRSF000180">
    <property type="entry name" value="FrdC"/>
    <property type="match status" value="1"/>
</dbReference>
<feature type="transmembrane region" description="Helical" evidence="5">
    <location>
        <begin position="71"/>
        <end position="91"/>
    </location>
</feature>
<dbReference type="KEGG" id="aact:ACT75_07980"/>
<sequence length="130" mass="14525">MTTTVTKRKKYVREIPPTWWKSWDFYKFYMVREATALPTVWFSLVLLYGVICLGKADGFIASFIPFLQNPIVVILNIISLAALLLHAVTLFDMTGEVMSGSTGLPPTLIKNALRGLFVAVTVLALVLVFI</sequence>
<comment type="function">
    <text evidence="5">Anchors the catalytic components of the fumarate reductase complex to the cell membrane, binds quinones.</text>
</comment>
<feature type="transmembrane region" description="Helical" evidence="5">
    <location>
        <begin position="40"/>
        <end position="64"/>
    </location>
</feature>
<evidence type="ECO:0000256" key="3">
    <source>
        <dbReference type="ARBA" id="ARBA00022989"/>
    </source>
</evidence>
<name>A0A5D0EN20_AGGAC</name>
<evidence type="ECO:0000313" key="9">
    <source>
        <dbReference type="Proteomes" id="UP000072236"/>
    </source>
</evidence>
<protein>
    <recommendedName>
        <fullName evidence="5">Fumarate reductase subunit C</fullName>
    </recommendedName>
    <alternativeName>
        <fullName evidence="5">Quinol-fumarate reductase subunit C</fullName>
        <shortName evidence="5">QFR subunit C</shortName>
    </alternativeName>
</protein>
<dbReference type="Gene3D" id="1.20.1300.10">
    <property type="entry name" value="Fumarate reductase/succinate dehydrogenase, transmembrane subunit"/>
    <property type="match status" value="1"/>
</dbReference>
<reference evidence="8 11" key="3">
    <citation type="submission" date="2019-08" db="EMBL/GenBank/DDBJ databases">
        <title>Whole genome sequencing of Aggregatibacter actinomycetemcomitans cultured from blood stream infections in Denmark reveals a novel phylogenetic lineage expressing serotype a membrane O polysaccharide.</title>
        <authorList>
            <person name="Nedergaard S."/>
            <person name="Kobel C.M."/>
            <person name="Nielsen M.B."/>
            <person name="Moeller R.T."/>
            <person name="Jensen A.B."/>
            <person name="Noerskov-Lauritsen N."/>
        </authorList>
    </citation>
    <scope>NUCLEOTIDE SEQUENCE [LARGE SCALE GENOMIC DNA]</scope>
    <source>
        <strain evidence="8 11">PN_563</strain>
    </source>
</reference>
<dbReference type="EMBL" id="CP012959">
    <property type="protein sequence ID" value="AMQ94461.1"/>
    <property type="molecule type" value="Genomic_DNA"/>
</dbReference>
<dbReference type="GO" id="GO:0005886">
    <property type="term" value="C:plasma membrane"/>
    <property type="evidence" value="ECO:0007669"/>
    <property type="project" value="UniProtKB-SubCell"/>
</dbReference>
<comment type="similarity">
    <text evidence="5">Belongs to the FrdC family.</text>
</comment>
<evidence type="ECO:0000256" key="2">
    <source>
        <dbReference type="ARBA" id="ARBA00022692"/>
    </source>
</evidence>
<evidence type="ECO:0000256" key="4">
    <source>
        <dbReference type="ARBA" id="ARBA00023136"/>
    </source>
</evidence>
<evidence type="ECO:0000313" key="11">
    <source>
        <dbReference type="Proteomes" id="UP000323012"/>
    </source>
</evidence>
<keyword evidence="1 5" id="KW-1003">Cell membrane</keyword>
<proteinExistence type="inferred from homology"/>
<accession>A0A5D0EN20</accession>
<evidence type="ECO:0000313" key="10">
    <source>
        <dbReference type="Proteomes" id="UP000226080"/>
    </source>
</evidence>
<keyword evidence="4 5" id="KW-0472">Membrane</keyword>
<dbReference type="GO" id="GO:0000104">
    <property type="term" value="F:succinate dehydrogenase activity"/>
    <property type="evidence" value="ECO:0007669"/>
    <property type="project" value="UniProtKB-UniRule"/>
</dbReference>
<reference evidence="6 9" key="1">
    <citation type="submission" date="2015-10" db="EMBL/GenBank/DDBJ databases">
        <title>Tn-seq of a polymicrobial infection.</title>
        <authorList>
            <person name="Stacy A."/>
            <person name="Rumbaugh K.P."/>
            <person name="Whiteley M."/>
        </authorList>
    </citation>
    <scope>NUCLEOTIDE SEQUENCE [LARGE SCALE GENOMIC DNA]</scope>
    <source>
        <strain evidence="6 9">624</strain>
    </source>
</reference>
<dbReference type="OrthoDB" id="8909678at2"/>
<keyword evidence="2 5" id="KW-0812">Transmembrane</keyword>